<evidence type="ECO:0000259" key="7">
    <source>
        <dbReference type="SMART" id="SM00226"/>
    </source>
</evidence>
<evidence type="ECO:0000313" key="8">
    <source>
        <dbReference type="EMBL" id="MSS00984.1"/>
    </source>
</evidence>
<keyword evidence="9" id="KW-1185">Reference proteome</keyword>
<comment type="caution">
    <text evidence="8">The sequence shown here is derived from an EMBL/GenBank/DDBJ whole genome shotgun (WGS) entry which is preliminary data.</text>
</comment>
<evidence type="ECO:0000256" key="1">
    <source>
        <dbReference type="ARBA" id="ARBA00011063"/>
    </source>
</evidence>
<keyword evidence="3" id="KW-0378">Hydrolase</keyword>
<evidence type="ECO:0000256" key="2">
    <source>
        <dbReference type="ARBA" id="ARBA00013064"/>
    </source>
</evidence>
<dbReference type="SMART" id="SM00226">
    <property type="entry name" value="LMWPc"/>
    <property type="match status" value="1"/>
</dbReference>
<organism evidence="8 9">
    <name type="scientific">Floccifex porci</name>
    <dbReference type="NCBI Taxonomy" id="2606629"/>
    <lineage>
        <taxon>Bacteria</taxon>
        <taxon>Bacillati</taxon>
        <taxon>Bacillota</taxon>
        <taxon>Erysipelotrichia</taxon>
        <taxon>Erysipelotrichales</taxon>
        <taxon>Erysipelotrichaceae</taxon>
        <taxon>Floccifex</taxon>
    </lineage>
</organism>
<dbReference type="EC" id="3.1.3.48" evidence="2"/>
<dbReference type="GO" id="GO:0004725">
    <property type="term" value="F:protein tyrosine phosphatase activity"/>
    <property type="evidence" value="ECO:0007669"/>
    <property type="project" value="UniProtKB-EC"/>
</dbReference>
<dbReference type="EMBL" id="VUMM01000003">
    <property type="protein sequence ID" value="MSS00984.1"/>
    <property type="molecule type" value="Genomic_DNA"/>
</dbReference>
<dbReference type="PANTHER" id="PTHR11717">
    <property type="entry name" value="LOW MOLECULAR WEIGHT PROTEIN TYROSINE PHOSPHATASE"/>
    <property type="match status" value="1"/>
</dbReference>
<protein>
    <recommendedName>
        <fullName evidence="2">protein-tyrosine-phosphatase</fullName>
        <ecNumber evidence="2">3.1.3.48</ecNumber>
    </recommendedName>
</protein>
<dbReference type="CDD" id="cd16343">
    <property type="entry name" value="LMWPTP"/>
    <property type="match status" value="1"/>
</dbReference>
<dbReference type="InterPro" id="IPR036196">
    <property type="entry name" value="Ptyr_pPase_sf"/>
</dbReference>
<dbReference type="RefSeq" id="WP_154459458.1">
    <property type="nucleotide sequence ID" value="NZ_VUMM01000003.1"/>
</dbReference>
<dbReference type="InterPro" id="IPR023485">
    <property type="entry name" value="Ptyr_pPase"/>
</dbReference>
<comment type="catalytic activity">
    <reaction evidence="5">
        <text>O-phospho-L-tyrosyl-[protein] + H2O = L-tyrosyl-[protein] + phosphate</text>
        <dbReference type="Rhea" id="RHEA:10684"/>
        <dbReference type="Rhea" id="RHEA-COMP:10136"/>
        <dbReference type="Rhea" id="RHEA-COMP:20101"/>
        <dbReference type="ChEBI" id="CHEBI:15377"/>
        <dbReference type="ChEBI" id="CHEBI:43474"/>
        <dbReference type="ChEBI" id="CHEBI:46858"/>
        <dbReference type="ChEBI" id="CHEBI:61978"/>
        <dbReference type="EC" id="3.1.3.48"/>
    </reaction>
</comment>
<evidence type="ECO:0000256" key="5">
    <source>
        <dbReference type="ARBA" id="ARBA00051722"/>
    </source>
</evidence>
<comment type="similarity">
    <text evidence="1">Belongs to the low molecular weight phosphotyrosine protein phosphatase family.</text>
</comment>
<name>A0A7X2N1Z0_9FIRM</name>
<feature type="domain" description="Phosphotyrosine protein phosphatase I" evidence="7">
    <location>
        <begin position="2"/>
        <end position="143"/>
    </location>
</feature>
<keyword evidence="4" id="KW-0904">Protein phosphatase</keyword>
<sequence length="147" mass="17688">MIKILFICHGNICRSPMAEFIMKKLVDIKGVSDQFYIESAATSTEEIGNDMYPPAKRMLDQKRVPYTKRKARQICREDYDRFDYIIGMDSYNMNNLHRRFPYDSKHKIYPLLENRSVSDPWYTDDFEKAYRDIYEGCVKWFERLSHD</sequence>
<dbReference type="Proteomes" id="UP000470082">
    <property type="component" value="Unassembled WGS sequence"/>
</dbReference>
<dbReference type="InterPro" id="IPR017867">
    <property type="entry name" value="Tyr_phospatase_low_mol_wt"/>
</dbReference>
<dbReference type="AlphaFoldDB" id="A0A7X2N1Z0"/>
<feature type="active site" description="Proton donor" evidence="6">
    <location>
        <position position="119"/>
    </location>
</feature>
<proteinExistence type="inferred from homology"/>
<dbReference type="SUPFAM" id="SSF52788">
    <property type="entry name" value="Phosphotyrosine protein phosphatases I"/>
    <property type="match status" value="1"/>
</dbReference>
<dbReference type="InterPro" id="IPR050438">
    <property type="entry name" value="LMW_PTPase"/>
</dbReference>
<feature type="active site" description="Nucleophile" evidence="6">
    <location>
        <position position="8"/>
    </location>
</feature>
<dbReference type="Gene3D" id="3.40.50.2300">
    <property type="match status" value="1"/>
</dbReference>
<evidence type="ECO:0000256" key="3">
    <source>
        <dbReference type="ARBA" id="ARBA00022801"/>
    </source>
</evidence>
<evidence type="ECO:0000256" key="6">
    <source>
        <dbReference type="PIRSR" id="PIRSR617867-1"/>
    </source>
</evidence>
<dbReference type="Pfam" id="PF01451">
    <property type="entry name" value="LMWPc"/>
    <property type="match status" value="1"/>
</dbReference>
<dbReference type="PRINTS" id="PR00719">
    <property type="entry name" value="LMWPTPASE"/>
</dbReference>
<evidence type="ECO:0000256" key="4">
    <source>
        <dbReference type="ARBA" id="ARBA00022912"/>
    </source>
</evidence>
<dbReference type="PANTHER" id="PTHR11717:SF7">
    <property type="entry name" value="LOW MOLECULAR WEIGHT PHOSPHOTYROSINE PROTEIN PHOSPHATASE"/>
    <property type="match status" value="1"/>
</dbReference>
<accession>A0A7X2N1Z0</accession>
<reference evidence="8 9" key="1">
    <citation type="submission" date="2019-08" db="EMBL/GenBank/DDBJ databases">
        <title>In-depth cultivation of the pig gut microbiome towards novel bacterial diversity and tailored functional studies.</title>
        <authorList>
            <person name="Wylensek D."/>
            <person name="Hitch T.C.A."/>
            <person name="Clavel T."/>
        </authorList>
    </citation>
    <scope>NUCLEOTIDE SEQUENCE [LARGE SCALE GENOMIC DNA]</scope>
    <source>
        <strain evidence="8 9">LKV-178-WT-2G</strain>
    </source>
</reference>
<evidence type="ECO:0000313" key="9">
    <source>
        <dbReference type="Proteomes" id="UP000470082"/>
    </source>
</evidence>
<feature type="active site" evidence="6">
    <location>
        <position position="14"/>
    </location>
</feature>
<gene>
    <name evidence="8" type="ORF">FYJ50_02430</name>
</gene>